<evidence type="ECO:0000313" key="1">
    <source>
        <dbReference type="EMBL" id="ORY48150.1"/>
    </source>
</evidence>
<reference evidence="1 2" key="1">
    <citation type="submission" date="2016-07" db="EMBL/GenBank/DDBJ databases">
        <title>Pervasive Adenine N6-methylation of Active Genes in Fungi.</title>
        <authorList>
            <consortium name="DOE Joint Genome Institute"/>
            <person name="Mondo S.J."/>
            <person name="Dannebaum R.O."/>
            <person name="Kuo R.C."/>
            <person name="Labutti K."/>
            <person name="Haridas S."/>
            <person name="Kuo A."/>
            <person name="Salamov A."/>
            <person name="Ahrendt S.R."/>
            <person name="Lipzen A."/>
            <person name="Sullivan W."/>
            <person name="Andreopoulos W.B."/>
            <person name="Clum A."/>
            <person name="Lindquist E."/>
            <person name="Daum C."/>
            <person name="Ramamoorthy G.K."/>
            <person name="Gryganskyi A."/>
            <person name="Culley D."/>
            <person name="Magnuson J.K."/>
            <person name="James T.Y."/>
            <person name="O'Malley M.A."/>
            <person name="Stajich J.E."/>
            <person name="Spatafora J.W."/>
            <person name="Visel A."/>
            <person name="Grigoriev I.V."/>
        </authorList>
    </citation>
    <scope>NUCLEOTIDE SEQUENCE [LARGE SCALE GENOMIC DNA]</scope>
    <source>
        <strain evidence="1 2">JEL800</strain>
    </source>
</reference>
<dbReference type="Proteomes" id="UP000193642">
    <property type="component" value="Unassembled WGS sequence"/>
</dbReference>
<dbReference type="EMBL" id="MCGO01000012">
    <property type="protein sequence ID" value="ORY48150.1"/>
    <property type="molecule type" value="Genomic_DNA"/>
</dbReference>
<gene>
    <name evidence="1" type="ORF">BCR33DRAFT_714569</name>
</gene>
<proteinExistence type="predicted"/>
<accession>A0A1Y2CMB0</accession>
<protein>
    <submittedName>
        <fullName evidence="1">Uncharacterized protein</fullName>
    </submittedName>
</protein>
<keyword evidence="2" id="KW-1185">Reference proteome</keyword>
<organism evidence="1 2">
    <name type="scientific">Rhizoclosmatium globosum</name>
    <dbReference type="NCBI Taxonomy" id="329046"/>
    <lineage>
        <taxon>Eukaryota</taxon>
        <taxon>Fungi</taxon>
        <taxon>Fungi incertae sedis</taxon>
        <taxon>Chytridiomycota</taxon>
        <taxon>Chytridiomycota incertae sedis</taxon>
        <taxon>Chytridiomycetes</taxon>
        <taxon>Chytridiales</taxon>
        <taxon>Chytriomycetaceae</taxon>
        <taxon>Rhizoclosmatium</taxon>
    </lineage>
</organism>
<sequence>MKRGREQSRAEQVEGTLHMIIRDLRECRLTVDDLQNIKQQLCGINAYIFDCSVKELDNSVEEADQAIISELLNMAHELSTALLVELTESEGSDDVEN</sequence>
<comment type="caution">
    <text evidence="1">The sequence shown here is derived from an EMBL/GenBank/DDBJ whole genome shotgun (WGS) entry which is preliminary data.</text>
</comment>
<name>A0A1Y2CMB0_9FUNG</name>
<dbReference type="AlphaFoldDB" id="A0A1Y2CMB0"/>
<dbReference type="OrthoDB" id="2098303at2759"/>
<evidence type="ECO:0000313" key="2">
    <source>
        <dbReference type="Proteomes" id="UP000193642"/>
    </source>
</evidence>